<dbReference type="RefSeq" id="WP_077472604.1">
    <property type="nucleotide sequence ID" value="NZ_CP080389.1"/>
</dbReference>
<evidence type="ECO:0000313" key="3">
    <source>
        <dbReference type="Proteomes" id="UP001225611"/>
    </source>
</evidence>
<proteinExistence type="predicted"/>
<feature type="domain" description="TniQ" evidence="1">
    <location>
        <begin position="26"/>
        <end position="156"/>
    </location>
</feature>
<accession>A0ABY8RX73</accession>
<protein>
    <submittedName>
        <fullName evidence="2">TniQ family protein</fullName>
    </submittedName>
</protein>
<sequence>MTRIEIDAPLIDIQERYLDTISTRWPITFMPQPDELLSSWLHRLAYANGVPGRSFARVLGLTPGMWSARLDLKLSITLAKQLQTYADITPEQLTAMTLPDNQTRQLFLPLRNLHRRQGSTWLQFCPRCLATDAHPYFRREWRLATRLTCEKHSNRLRDRCTSCNQPVAAFDQSELKPHHYCARCGHDFRRASTIYLCPAVIKLDQCIHEIFGSGFIAGSPIDNLLVRRLMDIPQLTGVHQRKLLTGLSASFRARCYEQLVCHPYEDGTVRRHVHGVGRALGSPIAKDGGNNVLIRLLTDALARQPGRSAVGGSRPFVDLSHFLATAQQMRRVSVTSPLCRRDATAIVRCQC</sequence>
<gene>
    <name evidence="2" type="ORF">KZ699_24130</name>
</gene>
<evidence type="ECO:0000259" key="1">
    <source>
        <dbReference type="Pfam" id="PF06527"/>
    </source>
</evidence>
<name>A0ABY8RX73_9HYPH</name>
<dbReference type="InterPro" id="IPR009492">
    <property type="entry name" value="TniQ"/>
</dbReference>
<reference evidence="2 3" key="1">
    <citation type="journal article" date="2023" name="Syst. Appl. Microbiol.">
        <title>Agrobacterium cucumeris sp. nov. isolated from crazy roots on cucumber (Cucumis sativus).</title>
        <authorList>
            <person name="Warabieda M."/>
            <person name="Kuzmanovic N."/>
            <person name="Trzcinski P."/>
            <person name="Pulawska J."/>
        </authorList>
    </citation>
    <scope>NUCLEOTIDE SEQUENCE [LARGE SCALE GENOMIC DNA]</scope>
    <source>
        <strain evidence="2 3">O132</strain>
    </source>
</reference>
<keyword evidence="2" id="KW-0614">Plasmid</keyword>
<keyword evidence="3" id="KW-1185">Reference proteome</keyword>
<dbReference type="Proteomes" id="UP001225611">
    <property type="component" value="Plasmid pO132a"/>
</dbReference>
<dbReference type="EMBL" id="CP080389">
    <property type="protein sequence ID" value="WHO11759.1"/>
    <property type="molecule type" value="Genomic_DNA"/>
</dbReference>
<organism evidence="2 3">
    <name type="scientific">Agrobacterium cucumeris</name>
    <dbReference type="NCBI Taxonomy" id="2862866"/>
    <lineage>
        <taxon>Bacteria</taxon>
        <taxon>Pseudomonadati</taxon>
        <taxon>Pseudomonadota</taxon>
        <taxon>Alphaproteobacteria</taxon>
        <taxon>Hyphomicrobiales</taxon>
        <taxon>Rhizobiaceae</taxon>
        <taxon>Rhizobium/Agrobacterium group</taxon>
        <taxon>Agrobacterium</taxon>
    </lineage>
</organism>
<geneLocation type="plasmid" evidence="2 3">
    <name>pO132a</name>
</geneLocation>
<dbReference type="Pfam" id="PF06527">
    <property type="entry name" value="TniQ"/>
    <property type="match status" value="1"/>
</dbReference>
<evidence type="ECO:0000313" key="2">
    <source>
        <dbReference type="EMBL" id="WHO11759.1"/>
    </source>
</evidence>